<accession>A0ABU9UBF9</accession>
<evidence type="ECO:0000256" key="3">
    <source>
        <dbReference type="ARBA" id="ARBA00022722"/>
    </source>
</evidence>
<evidence type="ECO:0000313" key="9">
    <source>
        <dbReference type="EMBL" id="MEM5948007.1"/>
    </source>
</evidence>
<evidence type="ECO:0000313" key="10">
    <source>
        <dbReference type="Proteomes" id="UP001466331"/>
    </source>
</evidence>
<dbReference type="SUPFAM" id="SSF64182">
    <property type="entry name" value="DHH phosphoesterases"/>
    <property type="match status" value="2"/>
</dbReference>
<evidence type="ECO:0000259" key="8">
    <source>
        <dbReference type="Pfam" id="PF17768"/>
    </source>
</evidence>
<dbReference type="InterPro" id="IPR003156">
    <property type="entry name" value="DHHA1_dom"/>
</dbReference>
<evidence type="ECO:0000259" key="6">
    <source>
        <dbReference type="Pfam" id="PF01368"/>
    </source>
</evidence>
<dbReference type="Gene3D" id="3.90.1640.30">
    <property type="match status" value="2"/>
</dbReference>
<dbReference type="InterPro" id="IPR038763">
    <property type="entry name" value="DHH_sf"/>
</dbReference>
<dbReference type="PANTHER" id="PTHR30255">
    <property type="entry name" value="SINGLE-STRANDED-DNA-SPECIFIC EXONUCLEASE RECJ"/>
    <property type="match status" value="1"/>
</dbReference>
<evidence type="ECO:0000256" key="1">
    <source>
        <dbReference type="ARBA" id="ARBA00005915"/>
    </source>
</evidence>
<proteinExistence type="inferred from homology"/>
<dbReference type="EMBL" id="JBCHKQ010000002">
    <property type="protein sequence ID" value="MEM5948007.1"/>
    <property type="molecule type" value="Genomic_DNA"/>
</dbReference>
<feature type="domain" description="DDH" evidence="6">
    <location>
        <begin position="77"/>
        <end position="202"/>
    </location>
</feature>
<dbReference type="Proteomes" id="UP001466331">
    <property type="component" value="Unassembled WGS sequence"/>
</dbReference>
<keyword evidence="10" id="KW-1185">Reference proteome</keyword>
<dbReference type="RefSeq" id="WP_420069453.1">
    <property type="nucleotide sequence ID" value="NZ_JBCHKQ010000002.1"/>
</dbReference>
<gene>
    <name evidence="9" type="primary">recJ</name>
    <name evidence="9" type="ORF">WKV44_05585</name>
</gene>
<comment type="caution">
    <text evidence="9">The sequence shown here is derived from an EMBL/GenBank/DDBJ whole genome shotgun (WGS) entry which is preliminary data.</text>
</comment>
<keyword evidence="4" id="KW-0378">Hydrolase</keyword>
<dbReference type="Gene3D" id="2.40.50.460">
    <property type="match status" value="1"/>
</dbReference>
<dbReference type="Pfam" id="PF01368">
    <property type="entry name" value="DHH"/>
    <property type="match status" value="1"/>
</dbReference>
<evidence type="ECO:0000256" key="5">
    <source>
        <dbReference type="ARBA" id="ARBA00022839"/>
    </source>
</evidence>
<keyword evidence="3" id="KW-0540">Nuclease</keyword>
<dbReference type="NCBIfam" id="TIGR00644">
    <property type="entry name" value="recJ"/>
    <property type="match status" value="1"/>
</dbReference>
<dbReference type="Pfam" id="PF17768">
    <property type="entry name" value="RecJ_OB"/>
    <property type="match status" value="1"/>
</dbReference>
<evidence type="ECO:0000256" key="4">
    <source>
        <dbReference type="ARBA" id="ARBA00022801"/>
    </source>
</evidence>
<dbReference type="InterPro" id="IPR051673">
    <property type="entry name" value="SSDNA_exonuclease_RecJ"/>
</dbReference>
<organism evidence="9 10">
    <name type="scientific">Rarispira pelagica</name>
    <dbReference type="NCBI Taxonomy" id="3141764"/>
    <lineage>
        <taxon>Bacteria</taxon>
        <taxon>Pseudomonadati</taxon>
        <taxon>Spirochaetota</taxon>
        <taxon>Spirochaetia</taxon>
        <taxon>Winmispirales</taxon>
        <taxon>Winmispiraceae</taxon>
        <taxon>Rarispira</taxon>
    </lineage>
</organism>
<feature type="domain" description="DHHA1" evidence="7">
    <location>
        <begin position="484"/>
        <end position="577"/>
    </location>
</feature>
<evidence type="ECO:0000256" key="2">
    <source>
        <dbReference type="ARBA" id="ARBA00019841"/>
    </source>
</evidence>
<dbReference type="InterPro" id="IPR004610">
    <property type="entry name" value="RecJ"/>
</dbReference>
<dbReference type="InterPro" id="IPR041122">
    <property type="entry name" value="RecJ_OB"/>
</dbReference>
<dbReference type="GO" id="GO:0004527">
    <property type="term" value="F:exonuclease activity"/>
    <property type="evidence" value="ECO:0007669"/>
    <property type="project" value="UniProtKB-KW"/>
</dbReference>
<sequence>MRWEKKDIDKSLVSDISKKYGLDLLTSAILVRRGIISPSDLKFFVDSDLFSLHNPFLFEDMVEAVERVIAARDEGEKILVFGDRDADGISSTVILVEFLQSMGYEVEWQLPMGDEQYGLSLDAVEQHAASGGSLIITVDCGISNHDEIARASELGIDVIVLDHHIPRDVLPPAYAIINPKVEGSGYPFRDLAGCAVALKFIWALKIGFSDFFNREVCLLNIRPGNDVMIVEVIKAENFIVTERLIEHVVPGLLSLDKTRTYELLAGSPIYVFDIALQKRLFAATFGTSVELSAMDISDSVYKAFPNLSGYTLLRIREFFKRNIFDNKRREEIDVLFMLFLRIFLDVSGVFSVINKALDMTTMGTLSDLMPLNDENRIIVKKGLNLISSTERVGLKALLAKQGLYGKSLSTRDILWRVSPIINASGRMGQPDKAVRLFLSDSPKEAELIVEELISLNNERKKIGDSAWNSIQEYARNSFDEFKGKFVLVYDDSVQRGITGILASRLSKQFNVPAGIVAPLDEDRLVGSLRSPDGVAILDVLTACEDLLMEYGGHDFAAGFSVHPSKLDSLIDRLKVLVAELDTTGAEDSVIDVDAEIPEKWMTPNLIKVVDFFEPYGEGNSPIHFMYRNARIEDIRFVGKESNHLQLQLFMGNSLWPAVFWNASDRVNRDFSAKDRVDVLFTLGRNFYNSRESLQLVLLDIKKC</sequence>
<dbReference type="Pfam" id="PF02272">
    <property type="entry name" value="DHHA1"/>
    <property type="match status" value="1"/>
</dbReference>
<name>A0ABU9UBF9_9SPIR</name>
<protein>
    <recommendedName>
        <fullName evidence="2">Single-stranded-DNA-specific exonuclease RecJ</fullName>
    </recommendedName>
</protein>
<keyword evidence="5 9" id="KW-0269">Exonuclease</keyword>
<reference evidence="9 10" key="1">
    <citation type="submission" date="2024-03" db="EMBL/GenBank/DDBJ databases">
        <title>Ignisphaera cupida sp. nov., a hyperthermophilic hydrolytic archaeon from a hot spring of Kamchatka, and proposal of Ignisphaeraceae fam. nov.</title>
        <authorList>
            <person name="Podosokorskaya O.A."/>
            <person name="Elcheninov A.G."/>
            <person name="Maltseva A.I."/>
            <person name="Zayulina K.S."/>
            <person name="Novikov A."/>
            <person name="Merkel A.Y."/>
        </authorList>
    </citation>
    <scope>NUCLEOTIDE SEQUENCE [LARGE SCALE GENOMIC DNA]</scope>
    <source>
        <strain evidence="9 10">38H-sp</strain>
    </source>
</reference>
<evidence type="ECO:0000259" key="7">
    <source>
        <dbReference type="Pfam" id="PF02272"/>
    </source>
</evidence>
<dbReference type="PANTHER" id="PTHR30255:SF2">
    <property type="entry name" value="SINGLE-STRANDED-DNA-SPECIFIC EXONUCLEASE RECJ"/>
    <property type="match status" value="1"/>
</dbReference>
<comment type="similarity">
    <text evidence="1">Belongs to the RecJ family.</text>
</comment>
<dbReference type="InterPro" id="IPR001667">
    <property type="entry name" value="DDH_dom"/>
</dbReference>
<feature type="domain" description="RecJ OB" evidence="8">
    <location>
        <begin position="592"/>
        <end position="698"/>
    </location>
</feature>